<accession>A0A7S1WR64</accession>
<dbReference type="InterPro" id="IPR021255">
    <property type="entry name" value="DUF2807"/>
</dbReference>
<dbReference type="Pfam" id="PF10988">
    <property type="entry name" value="DUF2807"/>
    <property type="match status" value="1"/>
</dbReference>
<protein>
    <recommendedName>
        <fullName evidence="2">Putative auto-transporter adhesin head GIN domain-containing protein</fullName>
    </recommendedName>
</protein>
<evidence type="ECO:0000313" key="3">
    <source>
        <dbReference type="EMBL" id="CAD9182277.1"/>
    </source>
</evidence>
<gene>
    <name evidence="3" type="ORF">ACAT0790_LOCUS59049</name>
</gene>
<feature type="signal peptide" evidence="1">
    <location>
        <begin position="1"/>
        <end position="18"/>
    </location>
</feature>
<dbReference type="AlphaFoldDB" id="A0A7S1WR64"/>
<feature type="domain" description="Putative auto-transporter adhesin head GIN" evidence="2">
    <location>
        <begin position="30"/>
        <end position="208"/>
    </location>
</feature>
<name>A0A7S1WR64_ALECA</name>
<dbReference type="Gene3D" id="2.160.20.120">
    <property type="match status" value="1"/>
</dbReference>
<keyword evidence="1" id="KW-0732">Signal</keyword>
<evidence type="ECO:0000259" key="2">
    <source>
        <dbReference type="Pfam" id="PF10988"/>
    </source>
</evidence>
<evidence type="ECO:0000256" key="1">
    <source>
        <dbReference type="SAM" id="SignalP"/>
    </source>
</evidence>
<feature type="chain" id="PRO_5031094007" description="Putative auto-transporter adhesin head GIN domain-containing protein" evidence="1">
    <location>
        <begin position="19"/>
        <end position="276"/>
    </location>
</feature>
<dbReference type="EMBL" id="HBGE01099157">
    <property type="protein sequence ID" value="CAD9182277.1"/>
    <property type="molecule type" value="Transcribed_RNA"/>
</dbReference>
<proteinExistence type="predicted"/>
<reference evidence="3" key="1">
    <citation type="submission" date="2021-01" db="EMBL/GenBank/DDBJ databases">
        <authorList>
            <person name="Corre E."/>
            <person name="Pelletier E."/>
            <person name="Niang G."/>
            <person name="Scheremetjew M."/>
            <person name="Finn R."/>
            <person name="Kale V."/>
            <person name="Holt S."/>
            <person name="Cochrane G."/>
            <person name="Meng A."/>
            <person name="Brown T."/>
            <person name="Cohen L."/>
        </authorList>
    </citation>
    <scope>NUCLEOTIDE SEQUENCE</scope>
    <source>
        <strain evidence="3">OF101</strain>
    </source>
</reference>
<sequence length="276" mass="27817">MTACSLLFWIALAASAHAAIAVEEMREVANFTGIVVTDGIMVHVTTTANASADGNSTLVLSGTPEALSGVKSSVDAGGMLMLSRASGGSSLLVRVTAAVPGPLTYASATSGGNLIADAVSGNVTVLGQSNVQVEKLESSAPISIMASNESSMEISSGHVPFLSASCSASSSMALSGLQADSADIMVSAESHISGMAVRSADVKISSNSLLYMTAAGVVNLWCTESEVRISGDAAAVTEHLNTQCTVHLGSHERGPTAAAVASMPPPRRLAASTMFV</sequence>
<organism evidence="3">
    <name type="scientific">Alexandrium catenella</name>
    <name type="common">Red tide dinoflagellate</name>
    <name type="synonym">Gonyaulax catenella</name>
    <dbReference type="NCBI Taxonomy" id="2925"/>
    <lineage>
        <taxon>Eukaryota</taxon>
        <taxon>Sar</taxon>
        <taxon>Alveolata</taxon>
        <taxon>Dinophyceae</taxon>
        <taxon>Gonyaulacales</taxon>
        <taxon>Pyrocystaceae</taxon>
        <taxon>Alexandrium</taxon>
    </lineage>
</organism>